<comment type="similarity">
    <text evidence="2">Belongs to the ABC-4 integral membrane protein family. LolC/E subfamily.</text>
</comment>
<feature type="domain" description="ABC3 transporter permease C-terminal" evidence="8">
    <location>
        <begin position="273"/>
        <end position="389"/>
    </location>
</feature>
<feature type="transmembrane region" description="Helical" evidence="7">
    <location>
        <begin position="270"/>
        <end position="290"/>
    </location>
</feature>
<evidence type="ECO:0000256" key="4">
    <source>
        <dbReference type="ARBA" id="ARBA00022692"/>
    </source>
</evidence>
<dbReference type="PANTHER" id="PTHR30489">
    <property type="entry name" value="LIPOPROTEIN-RELEASING SYSTEM TRANSMEMBRANE PROTEIN LOLE"/>
    <property type="match status" value="1"/>
</dbReference>
<dbReference type="InterPro" id="IPR003838">
    <property type="entry name" value="ABC3_permease_C"/>
</dbReference>
<evidence type="ECO:0000259" key="8">
    <source>
        <dbReference type="Pfam" id="PF02687"/>
    </source>
</evidence>
<dbReference type="OrthoDB" id="5137249at2"/>
<comment type="caution">
    <text evidence="9">The sequence shown here is derived from an EMBL/GenBank/DDBJ whole genome shotgun (WGS) entry which is preliminary data.</text>
</comment>
<feature type="transmembrane region" description="Helical" evidence="7">
    <location>
        <begin position="357"/>
        <end position="378"/>
    </location>
</feature>
<dbReference type="InterPro" id="IPR051447">
    <property type="entry name" value="Lipoprotein-release_system"/>
</dbReference>
<organism evidence="9 10">
    <name type="scientific">Pararhodobacter aggregans</name>
    <dbReference type="NCBI Taxonomy" id="404875"/>
    <lineage>
        <taxon>Bacteria</taxon>
        <taxon>Pseudomonadati</taxon>
        <taxon>Pseudomonadota</taxon>
        <taxon>Alphaproteobacteria</taxon>
        <taxon>Rhodobacterales</taxon>
        <taxon>Paracoccaceae</taxon>
        <taxon>Pararhodobacter</taxon>
    </lineage>
</organism>
<dbReference type="GO" id="GO:0044874">
    <property type="term" value="P:lipoprotein localization to outer membrane"/>
    <property type="evidence" value="ECO:0007669"/>
    <property type="project" value="TreeGrafter"/>
</dbReference>
<evidence type="ECO:0000256" key="6">
    <source>
        <dbReference type="ARBA" id="ARBA00023136"/>
    </source>
</evidence>
<dbReference type="PROSITE" id="PS51257">
    <property type="entry name" value="PROKAR_LIPOPROTEIN"/>
    <property type="match status" value="1"/>
</dbReference>
<dbReference type="GO" id="GO:0098797">
    <property type="term" value="C:plasma membrane protein complex"/>
    <property type="evidence" value="ECO:0007669"/>
    <property type="project" value="TreeGrafter"/>
</dbReference>
<keyword evidence="10" id="KW-1185">Reference proteome</keyword>
<name>A0A2T7UMA9_9RHOB</name>
<sequence>MVRALDRKMLRDLRRVWAQALAIAAVLACGILMMVGMSMTRATLGGTQAAYYERARFADVFASLTRAPASLVAGAQALDGVAQAEGRIGFQAVLDLAGQEAPASARIVSLPATGAVLNLPVLRRGRLPDPLQPDEVAINEPFGEANGLQPGTRFRAVLNGRLRELIVTGWVLSPEFVYTIAPGAMMPDDRRYGVVWMGQAAAEASMDMGGAVNEIALRLTRGADERAVIAALDRLIDPYGGTGAYGRDRQMSHAFLEGEMSQLTVMATTIPPIFLLVAAFLVNMVLGRLIKMERTQIGLLKAIGYGSAGIAWHYLKLALLIGVTGVGLGVLAGQWIGSGLIAQYQQYFRFPVYLRDPATGAMLLAGGLGLATAALGGLQAVRASVRLPPAEAMSPPAPPAFSRGWLDRAVSALRVRQTSMMILRSILRWPGRAAITLFGVMTSVALLVASYFMIDSVQIMADTLFTQSNRQQVTLVLSRAQPERAVLDALGLPGVRQAEGAFSMPVRLVHGHRERLTAVSAHVEGETLARLLDDSGQDVPLPAEGLVLPERLAAALDVAVGDSLRLEMLAAPRAVLDLPVARIIAQGMGQEAHIAAAPLFAAMGVAPQVNRIHLLADPEALPALTSAIKSVPAVAGLTDWHEVRRQFDATLQTSMVTMLTLQTIIGLMTAVGVVYNAARIQVSERSHELASLRVLGFTRGEVGFVLVGEIMLLTLLAIPLGWALGYGLAAGLVGAMSSDLISIPFVITRRTYAMAALAVFAASLGAVLLVRRRLDRVDLAMALKARE</sequence>
<dbReference type="Proteomes" id="UP000244810">
    <property type="component" value="Unassembled WGS sequence"/>
</dbReference>
<evidence type="ECO:0000256" key="1">
    <source>
        <dbReference type="ARBA" id="ARBA00004651"/>
    </source>
</evidence>
<dbReference type="Pfam" id="PF02687">
    <property type="entry name" value="FtsX"/>
    <property type="match status" value="2"/>
</dbReference>
<keyword evidence="6 7" id="KW-0472">Membrane</keyword>
<evidence type="ECO:0000256" key="2">
    <source>
        <dbReference type="ARBA" id="ARBA00005236"/>
    </source>
</evidence>
<gene>
    <name evidence="9" type="ORF">DDE23_18645</name>
</gene>
<protein>
    <submittedName>
        <fullName evidence="9">ABC transporter permease</fullName>
    </submittedName>
</protein>
<reference evidence="9 10" key="1">
    <citation type="journal article" date="2011" name="Syst. Appl. Microbiol.">
        <title>Defluviimonas denitrificans gen. nov., sp. nov., and Pararhodobacter aggregans gen. nov., sp. nov., non-phototrophic Rhodobacteraceae from the biofilter of a marine aquaculture.</title>
        <authorList>
            <person name="Foesel B.U."/>
            <person name="Drake H.L."/>
            <person name="Schramm A."/>
        </authorList>
    </citation>
    <scope>NUCLEOTIDE SEQUENCE [LARGE SCALE GENOMIC DNA]</scope>
    <source>
        <strain evidence="9 10">D1-19</strain>
    </source>
</reference>
<evidence type="ECO:0000256" key="7">
    <source>
        <dbReference type="SAM" id="Phobius"/>
    </source>
</evidence>
<feature type="transmembrane region" description="Helical" evidence="7">
    <location>
        <begin position="752"/>
        <end position="770"/>
    </location>
</feature>
<dbReference type="PANTHER" id="PTHR30489:SF0">
    <property type="entry name" value="LIPOPROTEIN-RELEASING SYSTEM TRANSMEMBRANE PROTEIN LOLE"/>
    <property type="match status" value="1"/>
</dbReference>
<keyword evidence="5 7" id="KW-1133">Transmembrane helix</keyword>
<evidence type="ECO:0000256" key="5">
    <source>
        <dbReference type="ARBA" id="ARBA00022989"/>
    </source>
</evidence>
<feature type="transmembrane region" description="Helical" evidence="7">
    <location>
        <begin position="311"/>
        <end position="337"/>
    </location>
</feature>
<proteinExistence type="inferred from homology"/>
<keyword evidence="4 7" id="KW-0812">Transmembrane</keyword>
<feature type="transmembrane region" description="Helical" evidence="7">
    <location>
        <begin position="702"/>
        <end position="732"/>
    </location>
</feature>
<dbReference type="AlphaFoldDB" id="A0A2T7UMA9"/>
<accession>A0A2T7UMA9</accession>
<dbReference type="EMBL" id="QDDR01000011">
    <property type="protein sequence ID" value="PVE45840.1"/>
    <property type="molecule type" value="Genomic_DNA"/>
</dbReference>
<feature type="transmembrane region" description="Helical" evidence="7">
    <location>
        <begin position="655"/>
        <end position="678"/>
    </location>
</feature>
<evidence type="ECO:0000256" key="3">
    <source>
        <dbReference type="ARBA" id="ARBA00022475"/>
    </source>
</evidence>
<feature type="domain" description="ABC3 transporter permease C-terminal" evidence="8">
    <location>
        <begin position="664"/>
        <end position="773"/>
    </location>
</feature>
<comment type="subcellular location">
    <subcellularLocation>
        <location evidence="1">Cell membrane</location>
        <topology evidence="1">Multi-pass membrane protein</topology>
    </subcellularLocation>
</comment>
<keyword evidence="3" id="KW-1003">Cell membrane</keyword>
<evidence type="ECO:0000313" key="10">
    <source>
        <dbReference type="Proteomes" id="UP000244810"/>
    </source>
</evidence>
<feature type="transmembrane region" description="Helical" evidence="7">
    <location>
        <begin position="433"/>
        <end position="454"/>
    </location>
</feature>
<evidence type="ECO:0000313" key="9">
    <source>
        <dbReference type="EMBL" id="PVE45840.1"/>
    </source>
</evidence>